<keyword evidence="10" id="KW-1185">Reference proteome</keyword>
<accession>A0ABT0SM29</accession>
<feature type="transmembrane region" description="Helical" evidence="8">
    <location>
        <begin position="131"/>
        <end position="152"/>
    </location>
</feature>
<evidence type="ECO:0000313" key="9">
    <source>
        <dbReference type="EMBL" id="MCL7928686.1"/>
    </source>
</evidence>
<dbReference type="Pfam" id="PF03547">
    <property type="entry name" value="Mem_trans"/>
    <property type="match status" value="1"/>
</dbReference>
<feature type="transmembrane region" description="Helical" evidence="8">
    <location>
        <begin position="43"/>
        <end position="60"/>
    </location>
</feature>
<feature type="transmembrane region" description="Helical" evidence="8">
    <location>
        <begin position="259"/>
        <end position="276"/>
    </location>
</feature>
<feature type="transmembrane region" description="Helical" evidence="8">
    <location>
        <begin position="285"/>
        <end position="305"/>
    </location>
</feature>
<dbReference type="EMBL" id="JAMJPJ010000001">
    <property type="protein sequence ID" value="MCL7928686.1"/>
    <property type="molecule type" value="Genomic_DNA"/>
</dbReference>
<evidence type="ECO:0000256" key="4">
    <source>
        <dbReference type="ARBA" id="ARBA00022475"/>
    </source>
</evidence>
<comment type="similarity">
    <text evidence="2">Belongs to the auxin efflux carrier (TC 2.A.69) family.</text>
</comment>
<feature type="transmembrane region" description="Helical" evidence="8">
    <location>
        <begin position="172"/>
        <end position="192"/>
    </location>
</feature>
<sequence length="309" mass="31667">MQGVAGQSITGALGPLFLLILFGAVLGYRRWPSAEFWAQMERVIYFVLFPTMLVATLATADVSEVPVARLAGVLLGAISVFALLLWCVRGWLGLDSAAFTSVFQGAIRFNTYVGVAGAAALHGSAGATTAAVAVALMVPVVNVMCVASFVAAGTLGRQSLGKSIAALVKNPLILGCLGGIGLNLSGIGLPGWSEASVSLVGRAALPLGLVAVGVALRPAALLRLDRGVLATNSVKLALLPALVLVLAWLLGLDSVTRDVALLFAALPTATSAYILSRQLGGDAELMAAIITGQTLIAMLTLPLWLQLIG</sequence>
<evidence type="ECO:0000313" key="10">
    <source>
        <dbReference type="Proteomes" id="UP001165308"/>
    </source>
</evidence>
<dbReference type="InterPro" id="IPR038770">
    <property type="entry name" value="Na+/solute_symporter_sf"/>
</dbReference>
<keyword evidence="5 8" id="KW-0812">Transmembrane</keyword>
<reference evidence="9" key="1">
    <citation type="submission" date="2022-05" db="EMBL/GenBank/DDBJ databases">
        <title>Halomonas geminus sp. nov. and Halomonas llamarensis sp. nov. isolated from high-altitude salars of the Atacama Desert.</title>
        <authorList>
            <person name="Hintersatz C."/>
            <person name="Rojas L.A."/>
            <person name="Wei T.-S."/>
            <person name="Kutschke S."/>
            <person name="Lehmann F."/>
            <person name="Jain R."/>
            <person name="Pollmann K."/>
        </authorList>
    </citation>
    <scope>NUCLEOTIDE SEQUENCE</scope>
    <source>
        <strain evidence="9">ATCHA</strain>
    </source>
</reference>
<keyword evidence="4" id="KW-1003">Cell membrane</keyword>
<feature type="transmembrane region" description="Helical" evidence="8">
    <location>
        <begin position="236"/>
        <end position="253"/>
    </location>
</feature>
<keyword evidence="6 8" id="KW-1133">Transmembrane helix</keyword>
<evidence type="ECO:0000256" key="2">
    <source>
        <dbReference type="ARBA" id="ARBA00010145"/>
    </source>
</evidence>
<feature type="transmembrane region" description="Helical" evidence="8">
    <location>
        <begin position="204"/>
        <end position="224"/>
    </location>
</feature>
<dbReference type="PANTHER" id="PTHR36838">
    <property type="entry name" value="AUXIN EFFLUX CARRIER FAMILY PROTEIN"/>
    <property type="match status" value="1"/>
</dbReference>
<feature type="transmembrane region" description="Helical" evidence="8">
    <location>
        <begin position="109"/>
        <end position="125"/>
    </location>
</feature>
<comment type="subcellular location">
    <subcellularLocation>
        <location evidence="1">Cell membrane</location>
        <topology evidence="1">Multi-pass membrane protein</topology>
    </subcellularLocation>
</comment>
<comment type="caution">
    <text evidence="9">The sequence shown here is derived from an EMBL/GenBank/DDBJ whole genome shotgun (WGS) entry which is preliminary data.</text>
</comment>
<keyword evidence="7 8" id="KW-0472">Membrane</keyword>
<gene>
    <name evidence="9" type="ORF">M8006_01615</name>
</gene>
<organism evidence="9 10">
    <name type="scientific">Halomonas llamarensis</name>
    <dbReference type="NCBI Taxonomy" id="2945104"/>
    <lineage>
        <taxon>Bacteria</taxon>
        <taxon>Pseudomonadati</taxon>
        <taxon>Pseudomonadota</taxon>
        <taxon>Gammaproteobacteria</taxon>
        <taxon>Oceanospirillales</taxon>
        <taxon>Halomonadaceae</taxon>
        <taxon>Halomonas</taxon>
    </lineage>
</organism>
<feature type="transmembrane region" description="Helical" evidence="8">
    <location>
        <begin position="12"/>
        <end position="31"/>
    </location>
</feature>
<dbReference type="PANTHER" id="PTHR36838:SF4">
    <property type="entry name" value="AUXIN EFFLUX CARRIER FAMILY PROTEIN"/>
    <property type="match status" value="1"/>
</dbReference>
<keyword evidence="3" id="KW-0813">Transport</keyword>
<evidence type="ECO:0000256" key="7">
    <source>
        <dbReference type="ARBA" id="ARBA00023136"/>
    </source>
</evidence>
<evidence type="ECO:0000256" key="6">
    <source>
        <dbReference type="ARBA" id="ARBA00022989"/>
    </source>
</evidence>
<evidence type="ECO:0000256" key="1">
    <source>
        <dbReference type="ARBA" id="ARBA00004651"/>
    </source>
</evidence>
<protein>
    <submittedName>
        <fullName evidence="9">AEC family transporter</fullName>
    </submittedName>
</protein>
<evidence type="ECO:0000256" key="3">
    <source>
        <dbReference type="ARBA" id="ARBA00022448"/>
    </source>
</evidence>
<evidence type="ECO:0000256" key="5">
    <source>
        <dbReference type="ARBA" id="ARBA00022692"/>
    </source>
</evidence>
<name>A0ABT0SM29_9GAMM</name>
<feature type="transmembrane region" description="Helical" evidence="8">
    <location>
        <begin position="66"/>
        <end position="88"/>
    </location>
</feature>
<dbReference type="Proteomes" id="UP001165308">
    <property type="component" value="Unassembled WGS sequence"/>
</dbReference>
<proteinExistence type="inferred from homology"/>
<dbReference type="RefSeq" id="WP_250079355.1">
    <property type="nucleotide sequence ID" value="NZ_JAMJPJ010000001.1"/>
</dbReference>
<evidence type="ECO:0000256" key="8">
    <source>
        <dbReference type="SAM" id="Phobius"/>
    </source>
</evidence>
<dbReference type="Gene3D" id="1.20.1530.20">
    <property type="match status" value="1"/>
</dbReference>
<dbReference type="InterPro" id="IPR004776">
    <property type="entry name" value="Mem_transp_PIN-like"/>
</dbReference>